<dbReference type="Proteomes" id="UP000697107">
    <property type="component" value="Unassembled WGS sequence"/>
</dbReference>
<dbReference type="Proteomes" id="UP000736787">
    <property type="component" value="Unassembled WGS sequence"/>
</dbReference>
<dbReference type="SMART" id="SM01130">
    <property type="entry name" value="DHDPS"/>
    <property type="match status" value="1"/>
</dbReference>
<keyword evidence="5" id="KW-0963">Cytoplasm</keyword>
<evidence type="ECO:0000256" key="13">
    <source>
        <dbReference type="PIRSR" id="PIRSR001365-1"/>
    </source>
</evidence>
<keyword evidence="6" id="KW-0028">Amino-acid biosynthesis</keyword>
<evidence type="ECO:0000256" key="11">
    <source>
        <dbReference type="ARBA" id="ARBA00047836"/>
    </source>
</evidence>
<dbReference type="EMBL" id="RCMG01000786">
    <property type="protein sequence ID" value="KAG2847576.1"/>
    <property type="molecule type" value="Genomic_DNA"/>
</dbReference>
<evidence type="ECO:0000313" key="16">
    <source>
        <dbReference type="EMBL" id="KAG2912359.1"/>
    </source>
</evidence>
<dbReference type="Gene3D" id="3.20.20.70">
    <property type="entry name" value="Aldolase class I"/>
    <property type="match status" value="1"/>
</dbReference>
<dbReference type="SUPFAM" id="SSF51569">
    <property type="entry name" value="Aldolase"/>
    <property type="match status" value="1"/>
</dbReference>
<dbReference type="AlphaFoldDB" id="A0A8T1H1J4"/>
<name>A0A8T1H1J4_9STRA</name>
<dbReference type="GO" id="GO:0019877">
    <property type="term" value="P:diaminopimelate biosynthetic process"/>
    <property type="evidence" value="ECO:0007669"/>
    <property type="project" value="UniProtKB-KW"/>
</dbReference>
<evidence type="ECO:0000256" key="8">
    <source>
        <dbReference type="ARBA" id="ARBA00023154"/>
    </source>
</evidence>
<evidence type="ECO:0000313" key="19">
    <source>
        <dbReference type="Proteomes" id="UP000760860"/>
    </source>
</evidence>
<evidence type="ECO:0000256" key="5">
    <source>
        <dbReference type="ARBA" id="ARBA00022490"/>
    </source>
</evidence>
<comment type="pathway">
    <text evidence="2">Amino-acid biosynthesis; L-lysine biosynthesis via DAP pathway; (S)-tetrahydrodipicolinate from L-aspartate: step 3/4.</text>
</comment>
<evidence type="ECO:0000256" key="2">
    <source>
        <dbReference type="ARBA" id="ARBA00005120"/>
    </source>
</evidence>
<feature type="binding site" evidence="14">
    <location>
        <position position="108"/>
    </location>
    <ligand>
        <name>pyruvate</name>
        <dbReference type="ChEBI" id="CHEBI:15361"/>
    </ligand>
</feature>
<proteinExistence type="inferred from homology"/>
<keyword evidence="7" id="KW-0220">Diaminopimelate biosynthesis</keyword>
<evidence type="ECO:0000256" key="4">
    <source>
        <dbReference type="ARBA" id="ARBA00012086"/>
    </source>
</evidence>
<dbReference type="InterPro" id="IPR005263">
    <property type="entry name" value="DapA"/>
</dbReference>
<evidence type="ECO:0000256" key="12">
    <source>
        <dbReference type="PIRNR" id="PIRNR001365"/>
    </source>
</evidence>
<dbReference type="InterPro" id="IPR002220">
    <property type="entry name" value="DapA-like"/>
</dbReference>
<sequence>MHWKDAMLKYREQAGGYSLPPKLYQRSPHRVRCLDEGLSLKCSSFFHSFGAALTRSMMASKLRFDGTYTALVTPFTPDGSAVDYDSLKKMVEWQIQEGINGLVPMGSTGENTLVSDEERLQVIKTVIETVNGRVPVIAGTGSLSTDGAVHLAREAKELGADACLVIAPPYVCASQRGLYEHFRRVASVGLPVMIYDNPGRAGVSLEPKTIAELAKVPGIAALKDATDSVVHAVDVMAFCDLPVVCGADNLALPMMACGAVGVMSILSNAAPSRVLAITKAMEKGDVVAARKAHEANVLLVNSLFVEPNPVPIKKAMEHLGRCSSTVRSPLTECTAETEKLLLEQLKANKLL</sequence>
<dbReference type="EMBL" id="RCML01002027">
    <property type="protein sequence ID" value="KAG2959312.1"/>
    <property type="molecule type" value="Genomic_DNA"/>
</dbReference>
<evidence type="ECO:0000256" key="14">
    <source>
        <dbReference type="PIRSR" id="PIRSR001365-2"/>
    </source>
</evidence>
<gene>
    <name evidence="15" type="ORF">PC113_g17749</name>
    <name evidence="16" type="ORF">PC117_g18924</name>
    <name evidence="17" type="ORF">PC118_g23080</name>
    <name evidence="18" type="ORF">PC129_g22937</name>
</gene>
<dbReference type="PANTHER" id="PTHR12128:SF66">
    <property type="entry name" value="4-HYDROXY-2-OXOGLUTARATE ALDOLASE, MITOCHONDRIAL"/>
    <property type="match status" value="1"/>
</dbReference>
<dbReference type="EC" id="4.3.3.7" evidence="4"/>
<keyword evidence="8" id="KW-0457">Lysine biosynthesis</keyword>
<keyword evidence="10" id="KW-0704">Schiff base</keyword>
<dbReference type="NCBIfam" id="TIGR00674">
    <property type="entry name" value="dapA"/>
    <property type="match status" value="1"/>
</dbReference>
<dbReference type="InterPro" id="IPR013785">
    <property type="entry name" value="Aldolase_TIM"/>
</dbReference>
<dbReference type="Proteomes" id="UP000760860">
    <property type="component" value="Unassembled WGS sequence"/>
</dbReference>
<dbReference type="InterPro" id="IPR020624">
    <property type="entry name" value="Schiff_base-form_aldolases_CS"/>
</dbReference>
<comment type="function">
    <text evidence="1">Catalyzes the condensation of (S)-aspartate-beta-semialdehyde [(S)-ASA] and pyruvate to 4-hydroxy-tetrahydrodipicolinate (HTPA).</text>
</comment>
<keyword evidence="9 12" id="KW-0456">Lyase</keyword>
<reference evidence="18" key="1">
    <citation type="submission" date="2018-05" db="EMBL/GenBank/DDBJ databases">
        <title>Effector identification in a new, highly contiguous assembly of the strawberry crown rot pathogen Phytophthora cactorum.</title>
        <authorList>
            <person name="Armitage A.D."/>
            <person name="Nellist C.F."/>
            <person name="Bates H."/>
            <person name="Vickerstaff R.J."/>
            <person name="Harrison R.J."/>
        </authorList>
    </citation>
    <scope>NUCLEOTIDE SEQUENCE</scope>
    <source>
        <strain evidence="15">15-7</strain>
        <strain evidence="16">4040</strain>
        <strain evidence="17">P415</strain>
        <strain evidence="18">P421</strain>
    </source>
</reference>
<dbReference type="PROSITE" id="PS00665">
    <property type="entry name" value="DHDPS_1"/>
    <property type="match status" value="1"/>
</dbReference>
<evidence type="ECO:0000256" key="1">
    <source>
        <dbReference type="ARBA" id="ARBA00003294"/>
    </source>
</evidence>
<dbReference type="GO" id="GO:0008840">
    <property type="term" value="F:4-hydroxy-tetrahydrodipicolinate synthase activity"/>
    <property type="evidence" value="ECO:0007669"/>
    <property type="project" value="UniProtKB-EC"/>
</dbReference>
<evidence type="ECO:0000313" key="18">
    <source>
        <dbReference type="EMBL" id="KAG3203322.1"/>
    </source>
</evidence>
<evidence type="ECO:0000256" key="3">
    <source>
        <dbReference type="ARBA" id="ARBA00007592"/>
    </source>
</evidence>
<dbReference type="PROSITE" id="PS00666">
    <property type="entry name" value="DHDPS_2"/>
    <property type="match status" value="1"/>
</dbReference>
<feature type="active site" description="Schiff-base intermediate with substrate" evidence="13">
    <location>
        <position position="223"/>
    </location>
</feature>
<accession>A0A8T1H1J4</accession>
<organism evidence="18 19">
    <name type="scientific">Phytophthora cactorum</name>
    <dbReference type="NCBI Taxonomy" id="29920"/>
    <lineage>
        <taxon>Eukaryota</taxon>
        <taxon>Sar</taxon>
        <taxon>Stramenopiles</taxon>
        <taxon>Oomycota</taxon>
        <taxon>Peronosporomycetes</taxon>
        <taxon>Peronosporales</taxon>
        <taxon>Peronosporaceae</taxon>
        <taxon>Phytophthora</taxon>
    </lineage>
</organism>
<feature type="binding site" evidence="14">
    <location>
        <position position="263"/>
    </location>
    <ligand>
        <name>pyruvate</name>
        <dbReference type="ChEBI" id="CHEBI:15361"/>
    </ligand>
</feature>
<evidence type="ECO:0000256" key="6">
    <source>
        <dbReference type="ARBA" id="ARBA00022605"/>
    </source>
</evidence>
<dbReference type="EMBL" id="RCMK01000790">
    <property type="protein sequence ID" value="KAG2912359.1"/>
    <property type="molecule type" value="Genomic_DNA"/>
</dbReference>
<dbReference type="PRINTS" id="PR00146">
    <property type="entry name" value="DHPICSNTHASE"/>
</dbReference>
<dbReference type="GO" id="GO:0009089">
    <property type="term" value="P:lysine biosynthetic process via diaminopimelate"/>
    <property type="evidence" value="ECO:0007669"/>
    <property type="project" value="InterPro"/>
</dbReference>
<dbReference type="HAMAP" id="MF_00418">
    <property type="entry name" value="DapA"/>
    <property type="match status" value="1"/>
</dbReference>
<dbReference type="Pfam" id="PF00701">
    <property type="entry name" value="DHDPS"/>
    <property type="match status" value="1"/>
</dbReference>
<evidence type="ECO:0000313" key="17">
    <source>
        <dbReference type="EMBL" id="KAG2959312.1"/>
    </source>
</evidence>
<evidence type="ECO:0000313" key="15">
    <source>
        <dbReference type="EMBL" id="KAG2847576.1"/>
    </source>
</evidence>
<comment type="similarity">
    <text evidence="3 12">Belongs to the DapA family.</text>
</comment>
<evidence type="ECO:0000256" key="10">
    <source>
        <dbReference type="ARBA" id="ARBA00023270"/>
    </source>
</evidence>
<comment type="catalytic activity">
    <reaction evidence="11">
        <text>L-aspartate 4-semialdehyde + pyruvate = (2S,4S)-4-hydroxy-2,3,4,5-tetrahydrodipicolinate + H2O + H(+)</text>
        <dbReference type="Rhea" id="RHEA:34171"/>
        <dbReference type="ChEBI" id="CHEBI:15361"/>
        <dbReference type="ChEBI" id="CHEBI:15377"/>
        <dbReference type="ChEBI" id="CHEBI:15378"/>
        <dbReference type="ChEBI" id="CHEBI:67139"/>
        <dbReference type="ChEBI" id="CHEBI:537519"/>
        <dbReference type="EC" id="4.3.3.7"/>
    </reaction>
</comment>
<dbReference type="CDD" id="cd00950">
    <property type="entry name" value="DHDPS"/>
    <property type="match status" value="1"/>
</dbReference>
<dbReference type="EMBL" id="RCMV01002336">
    <property type="protein sequence ID" value="KAG3203322.1"/>
    <property type="molecule type" value="Genomic_DNA"/>
</dbReference>
<dbReference type="PIRSF" id="PIRSF001365">
    <property type="entry name" value="DHDPS"/>
    <property type="match status" value="1"/>
</dbReference>
<protein>
    <recommendedName>
        <fullName evidence="4">4-hydroxy-tetrahydrodipicolinate synthase</fullName>
        <ecNumber evidence="4">4.3.3.7</ecNumber>
    </recommendedName>
</protein>
<dbReference type="Proteomes" id="UP000735874">
    <property type="component" value="Unassembled WGS sequence"/>
</dbReference>
<dbReference type="PANTHER" id="PTHR12128">
    <property type="entry name" value="DIHYDRODIPICOLINATE SYNTHASE"/>
    <property type="match status" value="1"/>
</dbReference>
<evidence type="ECO:0000256" key="9">
    <source>
        <dbReference type="ARBA" id="ARBA00023239"/>
    </source>
</evidence>
<dbReference type="VEuPathDB" id="FungiDB:PC110_g12946"/>
<dbReference type="InterPro" id="IPR020625">
    <property type="entry name" value="Schiff_base-form_aldolases_AS"/>
</dbReference>
<feature type="active site" description="Proton donor/acceptor" evidence="13">
    <location>
        <position position="195"/>
    </location>
</feature>
<comment type="caution">
    <text evidence="18">The sequence shown here is derived from an EMBL/GenBank/DDBJ whole genome shotgun (WGS) entry which is preliminary data.</text>
</comment>
<evidence type="ECO:0000256" key="7">
    <source>
        <dbReference type="ARBA" id="ARBA00022915"/>
    </source>
</evidence>